<dbReference type="GO" id="GO:0006397">
    <property type="term" value="P:mRNA processing"/>
    <property type="evidence" value="ECO:0007669"/>
    <property type="project" value="UniProtKB-KW"/>
</dbReference>
<evidence type="ECO:0000256" key="3">
    <source>
        <dbReference type="SAM" id="Coils"/>
    </source>
</evidence>
<dbReference type="Pfam" id="PF00098">
    <property type="entry name" value="zf-CCHC"/>
    <property type="match status" value="1"/>
</dbReference>
<dbReference type="PROSITE" id="PS50158">
    <property type="entry name" value="ZF_CCHC"/>
    <property type="match status" value="1"/>
</dbReference>
<proteinExistence type="predicted"/>
<accession>A0A0C3BPJ8</accession>
<dbReference type="SMART" id="SM00343">
    <property type="entry name" value="ZnF_C2HC"/>
    <property type="match status" value="1"/>
</dbReference>
<reference evidence="6 7" key="1">
    <citation type="submission" date="2014-04" db="EMBL/GenBank/DDBJ databases">
        <authorList>
            <consortium name="DOE Joint Genome Institute"/>
            <person name="Kuo A."/>
            <person name="Tarkka M."/>
            <person name="Buscot F."/>
            <person name="Kohler A."/>
            <person name="Nagy L.G."/>
            <person name="Floudas D."/>
            <person name="Copeland A."/>
            <person name="Barry K.W."/>
            <person name="Cichocki N."/>
            <person name="Veneault-Fourrey C."/>
            <person name="LaButti K."/>
            <person name="Lindquist E.A."/>
            <person name="Lipzen A."/>
            <person name="Lundell T."/>
            <person name="Morin E."/>
            <person name="Murat C."/>
            <person name="Sun H."/>
            <person name="Tunlid A."/>
            <person name="Henrissat B."/>
            <person name="Grigoriev I.V."/>
            <person name="Hibbett D.S."/>
            <person name="Martin F."/>
            <person name="Nordberg H.P."/>
            <person name="Cantor M.N."/>
            <person name="Hua S.X."/>
        </authorList>
    </citation>
    <scope>NUCLEOTIDE SEQUENCE [LARGE SCALE GENOMIC DNA]</scope>
    <source>
        <strain evidence="6 7">F 1598</strain>
    </source>
</reference>
<evidence type="ECO:0000313" key="6">
    <source>
        <dbReference type="EMBL" id="KIM88423.1"/>
    </source>
</evidence>
<dbReference type="EMBL" id="KN832977">
    <property type="protein sequence ID" value="KIM88423.1"/>
    <property type="molecule type" value="Genomic_DNA"/>
</dbReference>
<dbReference type="InParanoid" id="A0A0C3BPJ8"/>
<dbReference type="AlphaFoldDB" id="A0A0C3BPJ8"/>
<feature type="region of interest" description="Disordered" evidence="4">
    <location>
        <begin position="171"/>
        <end position="192"/>
    </location>
</feature>
<feature type="domain" description="CCHC-type" evidence="5">
    <location>
        <begin position="120"/>
        <end position="135"/>
    </location>
</feature>
<keyword evidence="1" id="KW-0507">mRNA processing</keyword>
<evidence type="ECO:0000313" key="7">
    <source>
        <dbReference type="Proteomes" id="UP000054166"/>
    </source>
</evidence>
<dbReference type="OrthoDB" id="3341476at2759"/>
<sequence length="192" mass="20704">MDSDAEDRVSRLESALSEAREQARVQQNTLNHILQLLQQLPITGGTQAPQDPPVVAAAPTVPALPAPIAAPTAPPPTLSVTPVPHFQTSQYPGVPARASNIPAPMEIDAARCKNLIPMLCRCCGEPGHFARECPKSYDVHYMTSDERQDWIEHLLSEVDVTAAQIPTLDLETVEGPPKGASEVEEDFMSHSG</sequence>
<reference evidence="7" key="2">
    <citation type="submission" date="2015-01" db="EMBL/GenBank/DDBJ databases">
        <title>Evolutionary Origins and Diversification of the Mycorrhizal Mutualists.</title>
        <authorList>
            <consortium name="DOE Joint Genome Institute"/>
            <consortium name="Mycorrhizal Genomics Consortium"/>
            <person name="Kohler A."/>
            <person name="Kuo A."/>
            <person name="Nagy L.G."/>
            <person name="Floudas D."/>
            <person name="Copeland A."/>
            <person name="Barry K.W."/>
            <person name="Cichocki N."/>
            <person name="Veneault-Fourrey C."/>
            <person name="LaButti K."/>
            <person name="Lindquist E.A."/>
            <person name="Lipzen A."/>
            <person name="Lundell T."/>
            <person name="Morin E."/>
            <person name="Murat C."/>
            <person name="Riley R."/>
            <person name="Ohm R."/>
            <person name="Sun H."/>
            <person name="Tunlid A."/>
            <person name="Henrissat B."/>
            <person name="Grigoriev I.V."/>
            <person name="Hibbett D.S."/>
            <person name="Martin F."/>
        </authorList>
    </citation>
    <scope>NUCLEOTIDE SEQUENCE [LARGE SCALE GENOMIC DNA]</scope>
    <source>
        <strain evidence="7">F 1598</strain>
    </source>
</reference>
<feature type="coiled-coil region" evidence="3">
    <location>
        <begin position="2"/>
        <end position="29"/>
    </location>
</feature>
<evidence type="ECO:0000256" key="4">
    <source>
        <dbReference type="SAM" id="MobiDB-lite"/>
    </source>
</evidence>
<keyword evidence="2" id="KW-0479">Metal-binding</keyword>
<keyword evidence="2" id="KW-0862">Zinc</keyword>
<dbReference type="Gene3D" id="4.10.60.10">
    <property type="entry name" value="Zinc finger, CCHC-type"/>
    <property type="match status" value="1"/>
</dbReference>
<dbReference type="GO" id="GO:0003676">
    <property type="term" value="F:nucleic acid binding"/>
    <property type="evidence" value="ECO:0007669"/>
    <property type="project" value="InterPro"/>
</dbReference>
<dbReference type="Proteomes" id="UP000054166">
    <property type="component" value="Unassembled WGS sequence"/>
</dbReference>
<dbReference type="InterPro" id="IPR036875">
    <property type="entry name" value="Znf_CCHC_sf"/>
</dbReference>
<dbReference type="GO" id="GO:0008270">
    <property type="term" value="F:zinc ion binding"/>
    <property type="evidence" value="ECO:0007669"/>
    <property type="project" value="UniProtKB-KW"/>
</dbReference>
<keyword evidence="7" id="KW-1185">Reference proteome</keyword>
<evidence type="ECO:0000256" key="1">
    <source>
        <dbReference type="ARBA" id="ARBA00022664"/>
    </source>
</evidence>
<keyword evidence="3" id="KW-0175">Coiled coil</keyword>
<keyword evidence="2" id="KW-0863">Zinc-finger</keyword>
<dbReference type="HOGENOM" id="CLU_1415658_0_0_1"/>
<dbReference type="SUPFAM" id="SSF57756">
    <property type="entry name" value="Retrovirus zinc finger-like domains"/>
    <property type="match status" value="1"/>
</dbReference>
<evidence type="ECO:0000256" key="2">
    <source>
        <dbReference type="PROSITE-ProRule" id="PRU00047"/>
    </source>
</evidence>
<organism evidence="6 7">
    <name type="scientific">Piloderma croceum (strain F 1598)</name>
    <dbReference type="NCBI Taxonomy" id="765440"/>
    <lineage>
        <taxon>Eukaryota</taxon>
        <taxon>Fungi</taxon>
        <taxon>Dikarya</taxon>
        <taxon>Basidiomycota</taxon>
        <taxon>Agaricomycotina</taxon>
        <taxon>Agaricomycetes</taxon>
        <taxon>Agaricomycetidae</taxon>
        <taxon>Atheliales</taxon>
        <taxon>Atheliaceae</taxon>
        <taxon>Piloderma</taxon>
    </lineage>
</organism>
<gene>
    <name evidence="6" type="ORF">PILCRDRAFT_3419</name>
</gene>
<dbReference type="InterPro" id="IPR001878">
    <property type="entry name" value="Znf_CCHC"/>
</dbReference>
<protein>
    <recommendedName>
        <fullName evidence="5">CCHC-type domain-containing protein</fullName>
    </recommendedName>
</protein>
<name>A0A0C3BPJ8_PILCF</name>
<evidence type="ECO:0000259" key="5">
    <source>
        <dbReference type="PROSITE" id="PS50158"/>
    </source>
</evidence>